<dbReference type="PATRIC" id="fig|1185652.3.peg.5681"/>
<dbReference type="eggNOG" id="ENOG5033JRN">
    <property type="taxonomic scope" value="Bacteria"/>
</dbReference>
<name>I3XDN8_SINF2</name>
<reference evidence="1 2" key="1">
    <citation type="journal article" date="2012" name="J. Bacteriol.">
        <title>Complete genome sequence of the broad-host-range strain Sinorhizobium fredii USDA257.</title>
        <authorList>
            <person name="Schuldes J."/>
            <person name="Rodriguez Orbegoso M."/>
            <person name="Schmeisser C."/>
            <person name="Krishnan H.B."/>
            <person name="Daniel R."/>
            <person name="Streit W.R."/>
        </authorList>
    </citation>
    <scope>NUCLEOTIDE SEQUENCE [LARGE SCALE GENOMIC DNA]</scope>
    <source>
        <strain evidence="1 2">USDA 257</strain>
    </source>
</reference>
<dbReference type="HOGENOM" id="CLU_150607_0_0_5"/>
<protein>
    <submittedName>
        <fullName evidence="1">Uncharacterized protein</fullName>
    </submittedName>
</protein>
<organism evidence="1 2">
    <name type="scientific">Sinorhizobium fredii (strain USDA 257)</name>
    <dbReference type="NCBI Taxonomy" id="1185652"/>
    <lineage>
        <taxon>Bacteria</taxon>
        <taxon>Pseudomonadati</taxon>
        <taxon>Pseudomonadota</taxon>
        <taxon>Alphaproteobacteria</taxon>
        <taxon>Hyphomicrobiales</taxon>
        <taxon>Rhizobiaceae</taxon>
        <taxon>Sinorhizobium/Ensifer group</taxon>
        <taxon>Sinorhizobium</taxon>
    </lineage>
</organism>
<sequence>MSTNRTQIDSNSTRNRSAISNGSWLLEGVDNRSALGRRFRDLCISFAEDLGGAASLNEPQRALIRQVAAVTVESEKLQAAIVRGESVDPENLVRLNNLQARLVKQLDIKPRGQKPKRSLADIIGQGAAA</sequence>
<dbReference type="Proteomes" id="UP000006180">
    <property type="component" value="Chromosome"/>
</dbReference>
<gene>
    <name evidence="1" type="ORF">USDA257_c54790</name>
</gene>
<dbReference type="STRING" id="1185652.USDA257_c54790"/>
<dbReference type="EMBL" id="CP003563">
    <property type="protein sequence ID" value="AFL53994.1"/>
    <property type="molecule type" value="Genomic_DNA"/>
</dbReference>
<dbReference type="AlphaFoldDB" id="I3XDN8"/>
<dbReference type="KEGG" id="sfd:USDA257_c54790"/>
<proteinExistence type="predicted"/>
<accession>I3XDN8</accession>
<evidence type="ECO:0000313" key="1">
    <source>
        <dbReference type="EMBL" id="AFL53994.1"/>
    </source>
</evidence>
<evidence type="ECO:0000313" key="2">
    <source>
        <dbReference type="Proteomes" id="UP000006180"/>
    </source>
</evidence>